<sequence>MGSFSGLMLGPLTVTESKNEFISNHSELFLAEDLVVSTIYGQKKPEEHYERPLRQVVKRLELMGFTLARARAEYARPNPYSFVEPLPLSFNEVMAVLRTVNVADIRNEHSELPENSEIIPMDVQRMLREIRPPSRFDADNKDLLTLLENFRPETALRVLAENPSNLDLPVVWFFDDVVKGGWTARENIQHGISEHAEYLLVTEGSSDAKILRRAFDVLRPEISDFFRFVDMADGYPFSGTGNLLNFAKGLVSIRIQNNVVFVFDNDAEGVGCMKKCKALSLPHNLKMMKLPDIKEFEKFRTIGPEGEQLANINGRGAAIECYLDLPSDATVRWSSYNEALQIYQGALMEKDQYKREFLDLESRAEGYNYGKISRVLDEIIAVCTDAELR</sequence>
<keyword evidence="3" id="KW-1185">Reference proteome</keyword>
<dbReference type="Pfam" id="PF18871">
    <property type="entry name" value="HEPN_Toprim_N"/>
    <property type="match status" value="2"/>
</dbReference>
<evidence type="ECO:0000313" key="2">
    <source>
        <dbReference type="EMBL" id="GGC75432.1"/>
    </source>
</evidence>
<feature type="domain" description="HEPN/Toprim N-terminal" evidence="1">
    <location>
        <begin position="77"/>
        <end position="191"/>
    </location>
</feature>
<dbReference type="InterPro" id="IPR041487">
    <property type="entry name" value="HEPN/Toprim-NTD1"/>
</dbReference>
<dbReference type="AlphaFoldDB" id="A0A916UKA8"/>
<comment type="caution">
    <text evidence="2">The sequence shown here is derived from an EMBL/GenBank/DDBJ whole genome shotgun (WGS) entry which is preliminary data.</text>
</comment>
<dbReference type="RefSeq" id="WP_188566221.1">
    <property type="nucleotide sequence ID" value="NZ_BMED01000002.1"/>
</dbReference>
<evidence type="ECO:0000259" key="1">
    <source>
        <dbReference type="Pfam" id="PF18871"/>
    </source>
</evidence>
<dbReference type="EMBL" id="BMED01000002">
    <property type="protein sequence ID" value="GGC75432.1"/>
    <property type="molecule type" value="Genomic_DNA"/>
</dbReference>
<reference evidence="2" key="1">
    <citation type="journal article" date="2014" name="Int. J. Syst. Evol. Microbiol.">
        <title>Complete genome sequence of Corynebacterium casei LMG S-19264T (=DSM 44701T), isolated from a smear-ripened cheese.</title>
        <authorList>
            <consortium name="US DOE Joint Genome Institute (JGI-PGF)"/>
            <person name="Walter F."/>
            <person name="Albersmeier A."/>
            <person name="Kalinowski J."/>
            <person name="Ruckert C."/>
        </authorList>
    </citation>
    <scope>NUCLEOTIDE SEQUENCE</scope>
    <source>
        <strain evidence="2">CGMCC 1.10998</strain>
    </source>
</reference>
<evidence type="ECO:0000313" key="3">
    <source>
        <dbReference type="Proteomes" id="UP000637423"/>
    </source>
</evidence>
<proteinExistence type="predicted"/>
<gene>
    <name evidence="2" type="ORF">GCM10011396_23360</name>
</gene>
<reference evidence="2" key="2">
    <citation type="submission" date="2020-09" db="EMBL/GenBank/DDBJ databases">
        <authorList>
            <person name="Sun Q."/>
            <person name="Zhou Y."/>
        </authorList>
    </citation>
    <scope>NUCLEOTIDE SEQUENCE</scope>
    <source>
        <strain evidence="2">CGMCC 1.10998</strain>
    </source>
</reference>
<organism evidence="2 3">
    <name type="scientific">Undibacterium terreum</name>
    <dbReference type="NCBI Taxonomy" id="1224302"/>
    <lineage>
        <taxon>Bacteria</taxon>
        <taxon>Pseudomonadati</taxon>
        <taxon>Pseudomonadota</taxon>
        <taxon>Betaproteobacteria</taxon>
        <taxon>Burkholderiales</taxon>
        <taxon>Oxalobacteraceae</taxon>
        <taxon>Undibacterium</taxon>
    </lineage>
</organism>
<protein>
    <recommendedName>
        <fullName evidence="1">HEPN/Toprim N-terminal domain-containing protein</fullName>
    </recommendedName>
</protein>
<dbReference type="Proteomes" id="UP000637423">
    <property type="component" value="Unassembled WGS sequence"/>
</dbReference>
<accession>A0A916UKA8</accession>
<feature type="domain" description="HEPN/Toprim N-terminal" evidence="1">
    <location>
        <begin position="1"/>
        <end position="76"/>
    </location>
</feature>
<name>A0A916UKA8_9BURK</name>